<dbReference type="EMBL" id="REGN01002326">
    <property type="protein sequence ID" value="RNA28870.1"/>
    <property type="molecule type" value="Genomic_DNA"/>
</dbReference>
<proteinExistence type="predicted"/>
<reference evidence="1 2" key="1">
    <citation type="journal article" date="2018" name="Sci. Rep.">
        <title>Genomic signatures of local adaptation to the degree of environmental predictability in rotifers.</title>
        <authorList>
            <person name="Franch-Gras L."/>
            <person name="Hahn C."/>
            <person name="Garcia-Roger E.M."/>
            <person name="Carmona M.J."/>
            <person name="Serra M."/>
            <person name="Gomez A."/>
        </authorList>
    </citation>
    <scope>NUCLEOTIDE SEQUENCE [LARGE SCALE GENOMIC DNA]</scope>
    <source>
        <strain evidence="1">HYR1</strain>
    </source>
</reference>
<evidence type="ECO:0000313" key="1">
    <source>
        <dbReference type="EMBL" id="RNA28870.1"/>
    </source>
</evidence>
<protein>
    <submittedName>
        <fullName evidence="1">Uncharacterized protein</fullName>
    </submittedName>
</protein>
<sequence length="83" mass="9263">MISAVNFSSKFFGSCPECDQLFTKKCDHRKGSFFKEIALVPVESFDAAKLAAKKALSKQSKSVESSNCGEFMKNEKEPFLINM</sequence>
<keyword evidence="2" id="KW-1185">Reference proteome</keyword>
<dbReference type="Proteomes" id="UP000276133">
    <property type="component" value="Unassembled WGS sequence"/>
</dbReference>
<gene>
    <name evidence="1" type="ORF">BpHYR1_028895</name>
</gene>
<accession>A0A3M7RZM8</accession>
<evidence type="ECO:0000313" key="2">
    <source>
        <dbReference type="Proteomes" id="UP000276133"/>
    </source>
</evidence>
<organism evidence="1 2">
    <name type="scientific">Brachionus plicatilis</name>
    <name type="common">Marine rotifer</name>
    <name type="synonym">Brachionus muelleri</name>
    <dbReference type="NCBI Taxonomy" id="10195"/>
    <lineage>
        <taxon>Eukaryota</taxon>
        <taxon>Metazoa</taxon>
        <taxon>Spiralia</taxon>
        <taxon>Gnathifera</taxon>
        <taxon>Rotifera</taxon>
        <taxon>Eurotatoria</taxon>
        <taxon>Monogononta</taxon>
        <taxon>Pseudotrocha</taxon>
        <taxon>Ploima</taxon>
        <taxon>Brachionidae</taxon>
        <taxon>Brachionus</taxon>
    </lineage>
</organism>
<comment type="caution">
    <text evidence="1">The sequence shown here is derived from an EMBL/GenBank/DDBJ whole genome shotgun (WGS) entry which is preliminary data.</text>
</comment>
<name>A0A3M7RZM8_BRAPC</name>
<dbReference type="AlphaFoldDB" id="A0A3M7RZM8"/>